<reference evidence="4" key="1">
    <citation type="submission" date="2016-04" db="UniProtKB">
        <authorList>
            <consortium name="WormBaseParasite"/>
        </authorList>
    </citation>
    <scope>IDENTIFICATION</scope>
</reference>
<organism evidence="4">
    <name type="scientific">Anisakis simplex</name>
    <name type="common">Herring worm</name>
    <dbReference type="NCBI Taxonomy" id="6269"/>
    <lineage>
        <taxon>Eukaryota</taxon>
        <taxon>Metazoa</taxon>
        <taxon>Ecdysozoa</taxon>
        <taxon>Nematoda</taxon>
        <taxon>Chromadorea</taxon>
        <taxon>Rhabditida</taxon>
        <taxon>Spirurina</taxon>
        <taxon>Ascaridomorpha</taxon>
        <taxon>Ascaridoidea</taxon>
        <taxon>Anisakidae</taxon>
        <taxon>Anisakis</taxon>
        <taxon>Anisakis simplex complex</taxon>
    </lineage>
</organism>
<feature type="region of interest" description="Disordered" evidence="1">
    <location>
        <begin position="80"/>
        <end position="100"/>
    </location>
</feature>
<dbReference type="Proteomes" id="UP000267096">
    <property type="component" value="Unassembled WGS sequence"/>
</dbReference>
<evidence type="ECO:0000313" key="2">
    <source>
        <dbReference type="EMBL" id="VDK49217.1"/>
    </source>
</evidence>
<feature type="region of interest" description="Disordered" evidence="1">
    <location>
        <begin position="401"/>
        <end position="428"/>
    </location>
</feature>
<feature type="compositionally biased region" description="Low complexity" evidence="1">
    <location>
        <begin position="80"/>
        <end position="90"/>
    </location>
</feature>
<evidence type="ECO:0000313" key="3">
    <source>
        <dbReference type="Proteomes" id="UP000267096"/>
    </source>
</evidence>
<feature type="compositionally biased region" description="Basic and acidic residues" evidence="1">
    <location>
        <begin position="494"/>
        <end position="509"/>
    </location>
</feature>
<gene>
    <name evidence="2" type="ORF">ASIM_LOCUS13217</name>
</gene>
<dbReference type="WBParaSite" id="ASIM_0001378901-mRNA-1">
    <property type="protein sequence ID" value="ASIM_0001378901-mRNA-1"/>
    <property type="gene ID" value="ASIM_0001378901"/>
</dbReference>
<reference evidence="2 3" key="2">
    <citation type="submission" date="2018-11" db="EMBL/GenBank/DDBJ databases">
        <authorList>
            <consortium name="Pathogen Informatics"/>
        </authorList>
    </citation>
    <scope>NUCLEOTIDE SEQUENCE [LARGE SCALE GENOMIC DNA]</scope>
</reference>
<name>A0A158PP67_ANISI</name>
<dbReference type="OrthoDB" id="10657069at2759"/>
<feature type="region of interest" description="Disordered" evidence="1">
    <location>
        <begin position="624"/>
        <end position="643"/>
    </location>
</feature>
<feature type="compositionally biased region" description="Polar residues" evidence="1">
    <location>
        <begin position="474"/>
        <end position="489"/>
    </location>
</feature>
<feature type="compositionally biased region" description="Basic residues" evidence="1">
    <location>
        <begin position="415"/>
        <end position="428"/>
    </location>
</feature>
<protein>
    <submittedName>
        <fullName evidence="4">BRCT domain-containing protein</fullName>
    </submittedName>
</protein>
<evidence type="ECO:0000313" key="4">
    <source>
        <dbReference type="WBParaSite" id="ASIM_0001378901-mRNA-1"/>
    </source>
</evidence>
<keyword evidence="3" id="KW-1185">Reference proteome</keyword>
<feature type="region of interest" description="Disordered" evidence="1">
    <location>
        <begin position="474"/>
        <end position="509"/>
    </location>
</feature>
<dbReference type="EMBL" id="UYRR01031340">
    <property type="protein sequence ID" value="VDK49217.1"/>
    <property type="molecule type" value="Genomic_DNA"/>
</dbReference>
<sequence length="695" mass="77262">MNPSIQLQKRENAIENGDYYDYYDDNEIKTMHRTLTIEEEERKRTAKPPGIKPPKSMQQTIAEFISTTNFPQLPVHLRTDTTTLTPAPSTNRPSTNERPFSGPLNFVQPDQPFQVGRNVIVNSGGQSSSLRLKFENLPSLPLRDVFVGHIRIAENVSSTHKQQANNESSDFVSTLRPVINDETSLKHADVMNKIELDLLQANPSFSTDIAVNDSTKPQLTSDTITATLSSTTVTKQTATPNSSLSDDSNQFQILSVPSNEFEIVDAASALNKDFSLASFVETTDTSVSTDDKNLIIPTTANLQMPTESSERHITENNSRNASNVLPNAVLSFVDANIQDKFHVGHNIVRLKLKTNEISTPTHSPENFVKSSFKNSLLNPSIEMLKKAKLLETSESPFPFNVHQQSSENELPPHKPAIHKNRNRKLNKKKLKVHVTYETHSTTEQPTTIADDKSPVNQANTNFKITPAISFTTQPLPSLSEQTTTSQHSSGYADGSDRSLQDKQSSDKPVSERLIADIESSFYSEAAPVEQSKEQLESVTTHVDQDQTFRIDVSKMRSILDKYLPKPSSTLETSKDVTVGFSQEAFSEKQRNKLIDDILSAIESVQKFSESVRREMRQARLYGSFASSDRDPSSSVKVISTTNKNPSQITSGISSIGLADSLQIKNGAVFVPLQRARIALATARFVRPDQLRKLHH</sequence>
<dbReference type="AlphaFoldDB" id="A0A158PP67"/>
<evidence type="ECO:0000256" key="1">
    <source>
        <dbReference type="SAM" id="MobiDB-lite"/>
    </source>
</evidence>
<proteinExistence type="predicted"/>
<accession>A0A158PP67</accession>